<dbReference type="AlphaFoldDB" id="A0AA86J519"/>
<reference evidence="1 2" key="1">
    <citation type="submission" date="2023-10" db="EMBL/GenBank/DDBJ databases">
        <title>Complete Genome Sequence of Limnobacter thiooxidans CS-K2T, Isolated from freshwater lake sediments in Bavaria, Germany.</title>
        <authorList>
            <person name="Naruki M."/>
            <person name="Watanabe A."/>
            <person name="Warashina T."/>
            <person name="Morita T."/>
            <person name="Arakawa K."/>
        </authorList>
    </citation>
    <scope>NUCLEOTIDE SEQUENCE [LARGE SCALE GENOMIC DNA]</scope>
    <source>
        <strain evidence="1 2">CS-K2</strain>
    </source>
</reference>
<organism evidence="1 2">
    <name type="scientific">Limnobacter thiooxidans</name>
    <dbReference type="NCBI Taxonomy" id="131080"/>
    <lineage>
        <taxon>Bacteria</taxon>
        <taxon>Pseudomonadati</taxon>
        <taxon>Pseudomonadota</taxon>
        <taxon>Betaproteobacteria</taxon>
        <taxon>Burkholderiales</taxon>
        <taxon>Burkholderiaceae</taxon>
        <taxon>Limnobacter</taxon>
    </lineage>
</organism>
<gene>
    <name evidence="1" type="ORF">RGQ30_29450</name>
</gene>
<dbReference type="KEGG" id="lto:RGQ30_29450"/>
<dbReference type="EMBL" id="AP028947">
    <property type="protein sequence ID" value="BET27444.1"/>
    <property type="molecule type" value="Genomic_DNA"/>
</dbReference>
<evidence type="ECO:0000313" key="2">
    <source>
        <dbReference type="Proteomes" id="UP001329151"/>
    </source>
</evidence>
<accession>A0AA86J519</accession>
<evidence type="ECO:0008006" key="3">
    <source>
        <dbReference type="Google" id="ProtNLM"/>
    </source>
</evidence>
<sequence>MLSVYGVAPSEQLFKGTSEAEFPAFHGRPVGGPVLVDCKVSIVKLGSHALGDQQSWVWKPVTQGYAVALENQPLSSLKNHLRGLRTLKDESGQNRLWPWFDPRYLKLVLRGLDGDDLVRLFGPVTLFAFALENGVELFSQQDGSLQVKVVSKC</sequence>
<proteinExistence type="predicted"/>
<dbReference type="Proteomes" id="UP001329151">
    <property type="component" value="Chromosome"/>
</dbReference>
<protein>
    <recommendedName>
        <fullName evidence="3">DUF4123 domain-containing protein</fullName>
    </recommendedName>
</protein>
<evidence type="ECO:0000313" key="1">
    <source>
        <dbReference type="EMBL" id="BET27444.1"/>
    </source>
</evidence>
<dbReference type="RefSeq" id="WP_130557479.1">
    <property type="nucleotide sequence ID" value="NZ_AP028947.1"/>
</dbReference>
<name>A0AA86J519_9BURK</name>
<keyword evidence="2" id="KW-1185">Reference proteome</keyword>